<keyword evidence="4" id="KW-1185">Reference proteome</keyword>
<evidence type="ECO:0000313" key="3">
    <source>
        <dbReference type="EMBL" id="MDS0298549.1"/>
    </source>
</evidence>
<reference evidence="3 4" key="1">
    <citation type="submission" date="2022-06" db="EMBL/GenBank/DDBJ databases">
        <title>Halogeometricum sp. a new haloarchaeum isolate from saline soil.</title>
        <authorList>
            <person name="Strakova D."/>
            <person name="Galisteo C."/>
            <person name="Sanchez-Porro C."/>
            <person name="Ventosa A."/>
        </authorList>
    </citation>
    <scope>NUCLEOTIDE SEQUENCE [LARGE SCALE GENOMIC DNA]</scope>
    <source>
        <strain evidence="3 4">S1BR25-6</strain>
    </source>
</reference>
<evidence type="ECO:0000256" key="1">
    <source>
        <dbReference type="SAM" id="MobiDB-lite"/>
    </source>
</evidence>
<evidence type="ECO:0000256" key="2">
    <source>
        <dbReference type="SAM" id="Phobius"/>
    </source>
</evidence>
<keyword evidence="2" id="KW-1133">Transmembrane helix</keyword>
<protein>
    <submittedName>
        <fullName evidence="3">Uncharacterized protein</fullName>
    </submittedName>
</protein>
<dbReference type="RefSeq" id="WP_310923902.1">
    <property type="nucleotide sequence ID" value="NZ_JAMQOP010000001.1"/>
</dbReference>
<feature type="transmembrane region" description="Helical" evidence="2">
    <location>
        <begin position="20"/>
        <end position="43"/>
    </location>
</feature>
<feature type="region of interest" description="Disordered" evidence="1">
    <location>
        <begin position="55"/>
        <end position="79"/>
    </location>
</feature>
<name>A0ABU2GE06_9EURY</name>
<organism evidence="3 4">
    <name type="scientific">Halogeometricum salsisoli</name>
    <dbReference type="NCBI Taxonomy" id="2950536"/>
    <lineage>
        <taxon>Archaea</taxon>
        <taxon>Methanobacteriati</taxon>
        <taxon>Methanobacteriota</taxon>
        <taxon>Stenosarchaea group</taxon>
        <taxon>Halobacteria</taxon>
        <taxon>Halobacteriales</taxon>
        <taxon>Haloferacaceae</taxon>
        <taxon>Halogeometricum</taxon>
    </lineage>
</organism>
<keyword evidence="2" id="KW-0812">Transmembrane</keyword>
<dbReference type="Proteomes" id="UP001257060">
    <property type="component" value="Unassembled WGS sequence"/>
</dbReference>
<gene>
    <name evidence="3" type="ORF">NDI76_07330</name>
</gene>
<proteinExistence type="predicted"/>
<evidence type="ECO:0000313" key="4">
    <source>
        <dbReference type="Proteomes" id="UP001257060"/>
    </source>
</evidence>
<dbReference type="EMBL" id="JAMQOP010000001">
    <property type="protein sequence ID" value="MDS0298549.1"/>
    <property type="molecule type" value="Genomic_DNA"/>
</dbReference>
<comment type="caution">
    <text evidence="3">The sequence shown here is derived from an EMBL/GenBank/DDBJ whole genome shotgun (WGS) entry which is preliminary data.</text>
</comment>
<accession>A0ABU2GE06</accession>
<sequence>MAVLLQTVVARFLDWLVGSYGPFVIPVLLFTVGAVGYLVLVAAGRAGIAEELVETDEDEMGWGESPPDSPNDGDEEWQR</sequence>
<keyword evidence="2" id="KW-0472">Membrane</keyword>